<dbReference type="GO" id="GO:0009553">
    <property type="term" value="P:embryo sac development"/>
    <property type="evidence" value="ECO:0007669"/>
    <property type="project" value="UniProtKB-ARBA"/>
</dbReference>
<keyword evidence="4" id="KW-0813">Transport</keyword>
<dbReference type="PROSITE" id="PS50166">
    <property type="entry name" value="IMPORTIN_B_NT"/>
    <property type="match status" value="1"/>
</dbReference>
<dbReference type="GO" id="GO:0000056">
    <property type="term" value="P:ribosomal small subunit export from nucleus"/>
    <property type="evidence" value="ECO:0007669"/>
    <property type="project" value="TreeGrafter"/>
</dbReference>
<dbReference type="AlphaFoldDB" id="A0AAD7PBU1"/>
<dbReference type="GO" id="GO:0000055">
    <property type="term" value="P:ribosomal large subunit export from nucleus"/>
    <property type="evidence" value="ECO:0007669"/>
    <property type="project" value="TreeGrafter"/>
</dbReference>
<dbReference type="Pfam" id="PF18777">
    <property type="entry name" value="CRM1_repeat"/>
    <property type="match status" value="1"/>
</dbReference>
<dbReference type="SUPFAM" id="SSF48371">
    <property type="entry name" value="ARM repeat"/>
    <property type="match status" value="1"/>
</dbReference>
<dbReference type="Gene3D" id="1.25.10.10">
    <property type="entry name" value="Leucine-rich Repeat Variant"/>
    <property type="match status" value="1"/>
</dbReference>
<reference evidence="11" key="1">
    <citation type="journal article" date="2023" name="Science">
        <title>Elucidation of the pathway for biosynthesis of saponin adjuvants from the soapbark tree.</title>
        <authorList>
            <person name="Reed J."/>
            <person name="Orme A."/>
            <person name="El-Demerdash A."/>
            <person name="Owen C."/>
            <person name="Martin L.B.B."/>
            <person name="Misra R.C."/>
            <person name="Kikuchi S."/>
            <person name="Rejzek M."/>
            <person name="Martin A.C."/>
            <person name="Harkess A."/>
            <person name="Leebens-Mack J."/>
            <person name="Louveau T."/>
            <person name="Stephenson M.J."/>
            <person name="Osbourn A."/>
        </authorList>
    </citation>
    <scope>NUCLEOTIDE SEQUENCE</scope>
    <source>
        <strain evidence="11">S10</strain>
    </source>
</reference>
<dbReference type="Pfam" id="PF08389">
    <property type="entry name" value="Xpo1"/>
    <property type="match status" value="1"/>
</dbReference>
<protein>
    <submittedName>
        <fullName evidence="11">Exportin 1A</fullName>
    </submittedName>
</protein>
<evidence type="ECO:0000256" key="9">
    <source>
        <dbReference type="ARBA" id="ARBA00023242"/>
    </source>
</evidence>
<keyword evidence="8" id="KW-0906">Nuclear pore complex</keyword>
<dbReference type="GO" id="GO:0031965">
    <property type="term" value="C:nuclear membrane"/>
    <property type="evidence" value="ECO:0007669"/>
    <property type="project" value="UniProtKB-SubCell"/>
</dbReference>
<evidence type="ECO:0000256" key="2">
    <source>
        <dbReference type="ARBA" id="ARBA00004620"/>
    </source>
</evidence>
<evidence type="ECO:0000256" key="4">
    <source>
        <dbReference type="ARBA" id="ARBA00022448"/>
    </source>
</evidence>
<dbReference type="Pfam" id="PF08767">
    <property type="entry name" value="CRM1_C"/>
    <property type="match status" value="1"/>
</dbReference>
<dbReference type="InterPro" id="IPR041123">
    <property type="entry name" value="CRM1_repeat"/>
</dbReference>
<dbReference type="KEGG" id="qsa:O6P43_030150"/>
<gene>
    <name evidence="11" type="ORF">O6P43_030150</name>
</gene>
<evidence type="ECO:0000256" key="1">
    <source>
        <dbReference type="ARBA" id="ARBA00004567"/>
    </source>
</evidence>
<dbReference type="SMART" id="SM00913">
    <property type="entry name" value="IBN_N"/>
    <property type="match status" value="1"/>
</dbReference>
<evidence type="ECO:0000256" key="7">
    <source>
        <dbReference type="ARBA" id="ARBA00023010"/>
    </source>
</evidence>
<keyword evidence="6" id="KW-0653">Protein transport</keyword>
<dbReference type="GO" id="GO:0006611">
    <property type="term" value="P:protein export from nucleus"/>
    <property type="evidence" value="ECO:0007669"/>
    <property type="project" value="InterPro"/>
</dbReference>
<dbReference type="SMART" id="SM01102">
    <property type="entry name" value="CRM1_C"/>
    <property type="match status" value="1"/>
</dbReference>
<dbReference type="GO" id="GO:0009846">
    <property type="term" value="P:pollen germination"/>
    <property type="evidence" value="ECO:0007669"/>
    <property type="project" value="UniProtKB-ARBA"/>
</dbReference>
<dbReference type="Pfam" id="PF18787">
    <property type="entry name" value="CRM1_repeat_3"/>
    <property type="match status" value="1"/>
</dbReference>
<name>A0AAD7PBU1_QUISA</name>
<dbReference type="GO" id="GO:0031267">
    <property type="term" value="F:small GTPase binding"/>
    <property type="evidence" value="ECO:0007669"/>
    <property type="project" value="InterPro"/>
</dbReference>
<evidence type="ECO:0000313" key="12">
    <source>
        <dbReference type="Proteomes" id="UP001163823"/>
    </source>
</evidence>
<evidence type="ECO:0000256" key="3">
    <source>
        <dbReference type="ARBA" id="ARBA00009466"/>
    </source>
</evidence>
<dbReference type="InterPro" id="IPR016024">
    <property type="entry name" value="ARM-type_fold"/>
</dbReference>
<keyword evidence="5" id="KW-0509">mRNA transport</keyword>
<evidence type="ECO:0000256" key="5">
    <source>
        <dbReference type="ARBA" id="ARBA00022816"/>
    </source>
</evidence>
<dbReference type="InterPro" id="IPR045065">
    <property type="entry name" value="XPO1/5"/>
</dbReference>
<comment type="similarity">
    <text evidence="3">Belongs to the exportin family.</text>
</comment>
<dbReference type="GO" id="GO:0005737">
    <property type="term" value="C:cytoplasm"/>
    <property type="evidence" value="ECO:0007669"/>
    <property type="project" value="TreeGrafter"/>
</dbReference>
<dbReference type="EMBL" id="JARAOO010000012">
    <property type="protein sequence ID" value="KAJ7949859.1"/>
    <property type="molecule type" value="Genomic_DNA"/>
</dbReference>
<dbReference type="GO" id="GO:0051028">
    <property type="term" value="P:mRNA transport"/>
    <property type="evidence" value="ECO:0007669"/>
    <property type="project" value="UniProtKB-KW"/>
</dbReference>
<proteinExistence type="inferred from homology"/>
<evidence type="ECO:0000256" key="8">
    <source>
        <dbReference type="ARBA" id="ARBA00023132"/>
    </source>
</evidence>
<sequence length="1076" mass="123518">MAAEKLRDLSQPIDVPLLDATVAAFYGTGSKEQRSAADQILRDLQSNPDMWLQVMHILQNTKSLNTKFYALQVLEGVIKYRWNALPVEQRDGMKNFISDVIVQLSSNDASFRMERLYVNKLNIILVQILKHEWPAKWRSFIPDLVSAAKTSETICENCMAILKLLSEEVFDFSRGEMTQQKIKELKQSLNSEFQLIHELCLYVLSASQRTELIRATLSTLHAFLSWIPLGYIFESPLLETLLKFFPIPSYQNLTLQCLTEVASLNFGDYYNVQYVKMYSIFVVQLQTILPPATNIPEAYANGTGEEQAFIQNLALFFTSFYKSHIRVLESTQENVSALLMGLEYLINISYVDDTEVFKVCLDYWNSLVLQLFEAHHNLDNPAATANMMGLLQMPVLLPGMVDGSQFLQRRQLYAGIMSKLRMLMICRMAKPEEVLIVEDENGNIVRETMKDNDVLVQYKIMRETLIYLSHLDHEDTEKQMLKKLSKQLSGEDWAWNNLNTLCWAIGSISGSMAEEQENRFLVMVIRDLLNLCEITKGKDNKAVIASNIMYVVGQYPRFLRAHWKFLKTVVNKLFEFMHETHPGVQDMACDTFLKIVQKCRRKFVITQVGENEPFVSELLTGLPSTIADLEPHQIHTFYESVGTMIQAEPDGQKRDEYLQRLMQLPNQKWAELIGQARVSVDFLKDPDVIRTVLNIFQTNTSAATALGTFFLPQITLIFLDMLNVYRMYSELISSTIAEGGPFASRTSFVKLLRSVKRETLKLIETFLDKAEDQPQIGKQFVPPMMDPVLGDYARNLPDARESEVLSLFATIINKYKAAMIEDVPRIFEAVFQCTLEMITKNFEDYPEHRLKFFSLLRAIATHCFPALICLSSQQLKLVMDSIIWAFRHTERNIAETGLNLLLEMLKKFQASEFCNQFYKAYFLTIEQEIFAVLTDTFHKPGFKLHVLVLQHLFCLLDTGILTEPLWDAATVPYPYPNNAVFIREFTIKLLSTSFPNMTAAEVTQFVNGLFESTNDLASFKNHIRDFLVQSKEFSAQDNKDLYAEEAAAQRERERQRMLSIPGLIAPSELQDEMLDS</sequence>
<accession>A0AAD7PBU1</accession>
<dbReference type="InterPro" id="IPR041235">
    <property type="entry name" value="Exp1_repeat_2"/>
</dbReference>
<dbReference type="InterPro" id="IPR013598">
    <property type="entry name" value="Exportin-1/Importin-b-like"/>
</dbReference>
<dbReference type="Proteomes" id="UP001163823">
    <property type="component" value="Chromosome 12"/>
</dbReference>
<feature type="domain" description="Importin N-terminal" evidence="10">
    <location>
        <begin position="37"/>
        <end position="103"/>
    </location>
</feature>
<dbReference type="PANTHER" id="PTHR11223">
    <property type="entry name" value="EXPORTIN 1/5"/>
    <property type="match status" value="1"/>
</dbReference>
<dbReference type="Pfam" id="PF18784">
    <property type="entry name" value="CRM1_repeat_2"/>
    <property type="match status" value="1"/>
</dbReference>
<keyword evidence="9" id="KW-0539">Nucleus</keyword>
<dbReference type="EMBL" id="JARAOO010000012">
    <property type="protein sequence ID" value="KAJ7949858.1"/>
    <property type="molecule type" value="Genomic_DNA"/>
</dbReference>
<dbReference type="GO" id="GO:0005049">
    <property type="term" value="F:nuclear export signal receptor activity"/>
    <property type="evidence" value="ECO:0007669"/>
    <property type="project" value="InterPro"/>
</dbReference>
<dbReference type="FunFam" id="1.25.10.10:FF:000022">
    <property type="entry name" value="protein EXPORTIN 1A"/>
    <property type="match status" value="1"/>
</dbReference>
<keyword evidence="7" id="KW-0811">Translocation</keyword>
<dbReference type="Pfam" id="PF03810">
    <property type="entry name" value="IBN_N"/>
    <property type="match status" value="1"/>
</dbReference>
<evidence type="ECO:0000259" key="10">
    <source>
        <dbReference type="PROSITE" id="PS50166"/>
    </source>
</evidence>
<dbReference type="InterPro" id="IPR011989">
    <property type="entry name" value="ARM-like"/>
</dbReference>
<dbReference type="PANTHER" id="PTHR11223:SF2">
    <property type="entry name" value="EXPORTIN-1"/>
    <property type="match status" value="1"/>
</dbReference>
<dbReference type="GO" id="GO:0005643">
    <property type="term" value="C:nuclear pore"/>
    <property type="evidence" value="ECO:0007669"/>
    <property type="project" value="UniProtKB-SubCell"/>
</dbReference>
<evidence type="ECO:0000256" key="6">
    <source>
        <dbReference type="ARBA" id="ARBA00022927"/>
    </source>
</evidence>
<evidence type="ECO:0000313" key="11">
    <source>
        <dbReference type="EMBL" id="KAJ7949858.1"/>
    </source>
</evidence>
<organism evidence="11 12">
    <name type="scientific">Quillaja saponaria</name>
    <name type="common">Soap bark tree</name>
    <dbReference type="NCBI Taxonomy" id="32244"/>
    <lineage>
        <taxon>Eukaryota</taxon>
        <taxon>Viridiplantae</taxon>
        <taxon>Streptophyta</taxon>
        <taxon>Embryophyta</taxon>
        <taxon>Tracheophyta</taxon>
        <taxon>Spermatophyta</taxon>
        <taxon>Magnoliopsida</taxon>
        <taxon>eudicotyledons</taxon>
        <taxon>Gunneridae</taxon>
        <taxon>Pentapetalae</taxon>
        <taxon>rosids</taxon>
        <taxon>fabids</taxon>
        <taxon>Fabales</taxon>
        <taxon>Quillajaceae</taxon>
        <taxon>Quillaja</taxon>
    </lineage>
</organism>
<dbReference type="InterPro" id="IPR040485">
    <property type="entry name" value="XPO1_repeat_3"/>
</dbReference>
<keyword evidence="12" id="KW-1185">Reference proteome</keyword>
<dbReference type="InterPro" id="IPR014877">
    <property type="entry name" value="XPO1_C_dom"/>
</dbReference>
<comment type="caution">
    <text evidence="11">The sequence shown here is derived from an EMBL/GenBank/DDBJ whole genome shotgun (WGS) entry which is preliminary data.</text>
</comment>
<comment type="subcellular location">
    <subcellularLocation>
        <location evidence="2">Nucleus membrane</location>
        <topology evidence="2">Peripheral membrane protein</topology>
        <orientation evidence="2">Nucleoplasmic side</orientation>
    </subcellularLocation>
    <subcellularLocation>
        <location evidence="1">Nucleus</location>
        <location evidence="1">Nuclear pore complex</location>
    </subcellularLocation>
</comment>
<dbReference type="GO" id="GO:0009860">
    <property type="term" value="P:pollen tube growth"/>
    <property type="evidence" value="ECO:0007669"/>
    <property type="project" value="UniProtKB-ARBA"/>
</dbReference>
<dbReference type="InterPro" id="IPR001494">
    <property type="entry name" value="Importin-beta_N"/>
</dbReference>